<keyword evidence="3" id="KW-0520">NAD</keyword>
<evidence type="ECO:0000313" key="8">
    <source>
        <dbReference type="Proteomes" id="UP000824161"/>
    </source>
</evidence>
<dbReference type="PANTHER" id="PTHR43026">
    <property type="entry name" value="2-HYDROXYACID DEHYDROGENASE HOMOLOG 1-RELATED"/>
    <property type="match status" value="1"/>
</dbReference>
<dbReference type="FunFam" id="3.40.50.720:FF:000292">
    <property type="entry name" value="Putative D-lactate dehydrogenase"/>
    <property type="match status" value="1"/>
</dbReference>
<comment type="caution">
    <text evidence="7">The sequence shown here is derived from an EMBL/GenBank/DDBJ whole genome shotgun (WGS) entry which is preliminary data.</text>
</comment>
<keyword evidence="2 4" id="KW-0560">Oxidoreductase</keyword>
<evidence type="ECO:0000256" key="3">
    <source>
        <dbReference type="ARBA" id="ARBA00023027"/>
    </source>
</evidence>
<dbReference type="InterPro" id="IPR006140">
    <property type="entry name" value="D-isomer_DH_NAD-bd"/>
</dbReference>
<dbReference type="GO" id="GO:0008720">
    <property type="term" value="F:D-lactate dehydrogenase (NAD+) activity"/>
    <property type="evidence" value="ECO:0007669"/>
    <property type="project" value="TreeGrafter"/>
</dbReference>
<accession>A0A9D1H9T6</accession>
<evidence type="ECO:0000256" key="4">
    <source>
        <dbReference type="RuleBase" id="RU003719"/>
    </source>
</evidence>
<evidence type="ECO:0000256" key="1">
    <source>
        <dbReference type="ARBA" id="ARBA00005854"/>
    </source>
</evidence>
<dbReference type="Pfam" id="PF02826">
    <property type="entry name" value="2-Hacid_dh_C"/>
    <property type="match status" value="1"/>
</dbReference>
<dbReference type="Proteomes" id="UP000824161">
    <property type="component" value="Unassembled WGS sequence"/>
</dbReference>
<reference evidence="7" key="1">
    <citation type="submission" date="2020-10" db="EMBL/GenBank/DDBJ databases">
        <authorList>
            <person name="Gilroy R."/>
        </authorList>
    </citation>
    <scope>NUCLEOTIDE SEQUENCE</scope>
    <source>
        <strain evidence="7">1383</strain>
    </source>
</reference>
<dbReference type="Gene3D" id="3.40.50.720">
    <property type="entry name" value="NAD(P)-binding Rossmann-like Domain"/>
    <property type="match status" value="2"/>
</dbReference>
<dbReference type="InterPro" id="IPR006139">
    <property type="entry name" value="D-isomer_2_OHA_DH_cat_dom"/>
</dbReference>
<gene>
    <name evidence="7" type="ORF">IAC44_02190</name>
</gene>
<evidence type="ECO:0000259" key="6">
    <source>
        <dbReference type="Pfam" id="PF02826"/>
    </source>
</evidence>
<comment type="similarity">
    <text evidence="1 4">Belongs to the D-isomer specific 2-hydroxyacid dehydrogenase family.</text>
</comment>
<organism evidence="7 8">
    <name type="scientific">Candidatus Merdimorpha stercoravium</name>
    <dbReference type="NCBI Taxonomy" id="2840863"/>
    <lineage>
        <taxon>Bacteria</taxon>
        <taxon>Pseudomonadati</taxon>
        <taxon>Bacteroidota</taxon>
        <taxon>Flavobacteriia</taxon>
        <taxon>Flavobacteriales</taxon>
        <taxon>Candidatus Merdimorpha</taxon>
    </lineage>
</organism>
<evidence type="ECO:0000259" key="5">
    <source>
        <dbReference type="Pfam" id="PF00389"/>
    </source>
</evidence>
<dbReference type="SUPFAM" id="SSF52283">
    <property type="entry name" value="Formate/glycerate dehydrogenase catalytic domain-like"/>
    <property type="match status" value="1"/>
</dbReference>
<dbReference type="PROSITE" id="PS00670">
    <property type="entry name" value="D_2_HYDROXYACID_DH_2"/>
    <property type="match status" value="1"/>
</dbReference>
<dbReference type="InterPro" id="IPR029753">
    <property type="entry name" value="D-isomer_DH_CS"/>
</dbReference>
<dbReference type="SUPFAM" id="SSF51735">
    <property type="entry name" value="NAD(P)-binding Rossmann-fold domains"/>
    <property type="match status" value="1"/>
</dbReference>
<dbReference type="InterPro" id="IPR058205">
    <property type="entry name" value="D-LDH-like"/>
</dbReference>
<reference evidence="7" key="2">
    <citation type="journal article" date="2021" name="PeerJ">
        <title>Extensive microbial diversity within the chicken gut microbiome revealed by metagenomics and culture.</title>
        <authorList>
            <person name="Gilroy R."/>
            <person name="Ravi A."/>
            <person name="Getino M."/>
            <person name="Pursley I."/>
            <person name="Horton D.L."/>
            <person name="Alikhan N.F."/>
            <person name="Baker D."/>
            <person name="Gharbi K."/>
            <person name="Hall N."/>
            <person name="Watson M."/>
            <person name="Adriaenssens E.M."/>
            <person name="Foster-Nyarko E."/>
            <person name="Jarju S."/>
            <person name="Secka A."/>
            <person name="Antonio M."/>
            <person name="Oren A."/>
            <person name="Chaudhuri R.R."/>
            <person name="La Ragione R."/>
            <person name="Hildebrand F."/>
            <person name="Pallen M.J."/>
        </authorList>
    </citation>
    <scope>NUCLEOTIDE SEQUENCE</scope>
    <source>
        <strain evidence="7">1383</strain>
    </source>
</reference>
<dbReference type="PROSITE" id="PS00671">
    <property type="entry name" value="D_2_HYDROXYACID_DH_3"/>
    <property type="match status" value="1"/>
</dbReference>
<proteinExistence type="inferred from homology"/>
<feature type="domain" description="D-isomer specific 2-hydroxyacid dehydrogenase catalytic" evidence="5">
    <location>
        <begin position="11"/>
        <end position="331"/>
    </location>
</feature>
<dbReference type="PANTHER" id="PTHR43026:SF1">
    <property type="entry name" value="2-HYDROXYACID DEHYDROGENASE HOMOLOG 1-RELATED"/>
    <property type="match status" value="1"/>
</dbReference>
<name>A0A9D1H9T6_9FLAO</name>
<dbReference type="AlphaFoldDB" id="A0A9D1H9T6"/>
<protein>
    <submittedName>
        <fullName evidence="7">2-hydroxyacid dehydrogenase</fullName>
    </submittedName>
</protein>
<dbReference type="InterPro" id="IPR036291">
    <property type="entry name" value="NAD(P)-bd_dom_sf"/>
</dbReference>
<evidence type="ECO:0000256" key="2">
    <source>
        <dbReference type="ARBA" id="ARBA00023002"/>
    </source>
</evidence>
<dbReference type="GO" id="GO:0051287">
    <property type="term" value="F:NAD binding"/>
    <property type="evidence" value="ECO:0007669"/>
    <property type="project" value="InterPro"/>
</dbReference>
<dbReference type="EMBL" id="DVLY01000051">
    <property type="protein sequence ID" value="HIT97629.1"/>
    <property type="molecule type" value="Genomic_DNA"/>
</dbReference>
<sequence length="334" mass="37426">MEHNIVFYGTKPYDKASFDSLNKEYGFDIRYFKGNLNIDNVPLTKGSDVICIFVNDNADRDVIRAMADNGIRLIALRCAGFNNVDLKAARECGIEVVRVPAYSPYAVAEYTLALMLTLNRKIYRAAWRTRDGNFALHGLEGFDMHGRTAGVVGTGRIAKILIRTLRAMGMQVLAYDPFPDRAFAEQQGIEYVPLDTLYAGSDVISLHCPLTEENRYMINAEAISRMKDGVMIINTGRGKLIDTEALIEGLKSKKVGSAGLDVYEEEGEYFYEDRSDALIDDDVLARLLSFNNVIVTSHQAFFTREAMYNIARTTLDNIRDFYAGAPLTNRISTD</sequence>
<evidence type="ECO:0000313" key="7">
    <source>
        <dbReference type="EMBL" id="HIT97629.1"/>
    </source>
</evidence>
<dbReference type="Pfam" id="PF00389">
    <property type="entry name" value="2-Hacid_dh"/>
    <property type="match status" value="1"/>
</dbReference>
<feature type="domain" description="D-isomer specific 2-hydroxyacid dehydrogenase NAD-binding" evidence="6">
    <location>
        <begin position="112"/>
        <end position="300"/>
    </location>
</feature>
<dbReference type="CDD" id="cd12183">
    <property type="entry name" value="LDH_like_2"/>
    <property type="match status" value="1"/>
</dbReference>